<organism evidence="9 10">
    <name type="scientific">Dendrobium catenatum</name>
    <dbReference type="NCBI Taxonomy" id="906689"/>
    <lineage>
        <taxon>Eukaryota</taxon>
        <taxon>Viridiplantae</taxon>
        <taxon>Streptophyta</taxon>
        <taxon>Embryophyta</taxon>
        <taxon>Tracheophyta</taxon>
        <taxon>Spermatophyta</taxon>
        <taxon>Magnoliopsida</taxon>
        <taxon>Liliopsida</taxon>
        <taxon>Asparagales</taxon>
        <taxon>Orchidaceae</taxon>
        <taxon>Epidendroideae</taxon>
        <taxon>Malaxideae</taxon>
        <taxon>Dendrobiinae</taxon>
        <taxon>Dendrobium</taxon>
    </lineage>
</organism>
<evidence type="ECO:0000313" key="10">
    <source>
        <dbReference type="Proteomes" id="UP000233837"/>
    </source>
</evidence>
<evidence type="ECO:0000256" key="6">
    <source>
        <dbReference type="ARBA" id="ARBA00023453"/>
    </source>
</evidence>
<evidence type="ECO:0000256" key="7">
    <source>
        <dbReference type="ARBA" id="ARBA00023469"/>
    </source>
</evidence>
<reference evidence="9 10" key="2">
    <citation type="journal article" date="2017" name="Nature">
        <title>The Apostasia genome and the evolution of orchids.</title>
        <authorList>
            <person name="Zhang G.Q."/>
            <person name="Liu K.W."/>
            <person name="Li Z."/>
            <person name="Lohaus R."/>
            <person name="Hsiao Y.Y."/>
            <person name="Niu S.C."/>
            <person name="Wang J.Y."/>
            <person name="Lin Y.C."/>
            <person name="Xu Q."/>
            <person name="Chen L.J."/>
            <person name="Yoshida K."/>
            <person name="Fujiwara S."/>
            <person name="Wang Z.W."/>
            <person name="Zhang Y.Q."/>
            <person name="Mitsuda N."/>
            <person name="Wang M."/>
            <person name="Liu G.H."/>
            <person name="Pecoraro L."/>
            <person name="Huang H.X."/>
            <person name="Xiao X.J."/>
            <person name="Lin M."/>
            <person name="Wu X.Y."/>
            <person name="Wu W.L."/>
            <person name="Chen Y.Y."/>
            <person name="Chang S.B."/>
            <person name="Sakamoto S."/>
            <person name="Ohme-Takagi M."/>
            <person name="Yagi M."/>
            <person name="Zeng S.J."/>
            <person name="Shen C.Y."/>
            <person name="Yeh C.M."/>
            <person name="Luo Y.B."/>
            <person name="Tsai W.C."/>
            <person name="Van de Peer Y."/>
            <person name="Liu Z.J."/>
        </authorList>
    </citation>
    <scope>NUCLEOTIDE SEQUENCE [LARGE SCALE GENOMIC DNA]</scope>
    <source>
        <tissue evidence="9">The whole plant</tissue>
    </source>
</reference>
<name>A0A2I0V853_9ASPA</name>
<accession>A0A2I0V853</accession>
<dbReference type="STRING" id="906689.A0A2I0V853"/>
<dbReference type="EMBL" id="KZ505427">
    <property type="protein sequence ID" value="PKU59577.1"/>
    <property type="molecule type" value="Genomic_DNA"/>
</dbReference>
<dbReference type="InterPro" id="IPR050362">
    <property type="entry name" value="Cation-dep_OMT"/>
</dbReference>
<dbReference type="PANTHER" id="PTHR10509">
    <property type="entry name" value="O-METHYLTRANSFERASE-RELATED"/>
    <property type="match status" value="1"/>
</dbReference>
<keyword evidence="4 9" id="KW-0808">Transferase</keyword>
<dbReference type="InterPro" id="IPR029063">
    <property type="entry name" value="SAM-dependent_MTases_sf"/>
</dbReference>
<comment type="catalytic activity">
    <reaction evidence="8">
        <text>norbelladine + S-adenosyl-L-methionine = 4'-O-methylnorbelladine + S-adenosyl-L-homocysteine + H(+)</text>
        <dbReference type="Rhea" id="RHEA:51268"/>
        <dbReference type="ChEBI" id="CHEBI:15378"/>
        <dbReference type="ChEBI" id="CHEBI:57856"/>
        <dbReference type="ChEBI" id="CHEBI:59789"/>
        <dbReference type="ChEBI" id="CHEBI:133993"/>
        <dbReference type="ChEBI" id="CHEBI:134001"/>
        <dbReference type="EC" id="2.1.1.336"/>
    </reaction>
</comment>
<evidence type="ECO:0000256" key="2">
    <source>
        <dbReference type="ARBA" id="ARBA00022589"/>
    </source>
</evidence>
<dbReference type="InterPro" id="IPR002935">
    <property type="entry name" value="SAM_O-MeTrfase"/>
</dbReference>
<dbReference type="GO" id="GO:0008171">
    <property type="term" value="F:O-methyltransferase activity"/>
    <property type="evidence" value="ECO:0007669"/>
    <property type="project" value="InterPro"/>
</dbReference>
<dbReference type="PANTHER" id="PTHR10509:SF82">
    <property type="entry name" value="CAFFEOYL-COA O-METHYLTRANSFERASE-LIKE"/>
    <property type="match status" value="1"/>
</dbReference>
<dbReference type="GO" id="GO:0032259">
    <property type="term" value="P:methylation"/>
    <property type="evidence" value="ECO:0007669"/>
    <property type="project" value="UniProtKB-KW"/>
</dbReference>
<evidence type="ECO:0000256" key="3">
    <source>
        <dbReference type="ARBA" id="ARBA00022603"/>
    </source>
</evidence>
<evidence type="ECO:0000256" key="4">
    <source>
        <dbReference type="ARBA" id="ARBA00022679"/>
    </source>
</evidence>
<keyword evidence="5" id="KW-0949">S-adenosyl-L-methionine</keyword>
<comment type="similarity">
    <text evidence="6">Belongs to the class I-like SAM-binding methyltransferase superfamily. Cation-dependent O-methyltransferase family.</text>
</comment>
<keyword evidence="10" id="KW-1185">Reference proteome</keyword>
<dbReference type="AlphaFoldDB" id="A0A2I0V853"/>
<dbReference type="Pfam" id="PF01596">
    <property type="entry name" value="Methyltransf_3"/>
    <property type="match status" value="1"/>
</dbReference>
<proteinExistence type="inferred from homology"/>
<protein>
    <recommendedName>
        <fullName evidence="7">norbelladine O-methyltransferase</fullName>
        <ecNumber evidence="7">2.1.1.336</ecNumber>
    </recommendedName>
</protein>
<reference evidence="9 10" key="1">
    <citation type="journal article" date="2016" name="Sci. Rep.">
        <title>The Dendrobium catenatum Lindl. genome sequence provides insights into polysaccharide synthase, floral development and adaptive evolution.</title>
        <authorList>
            <person name="Zhang G.Q."/>
            <person name="Xu Q."/>
            <person name="Bian C."/>
            <person name="Tsai W.C."/>
            <person name="Yeh C.M."/>
            <person name="Liu K.W."/>
            <person name="Yoshida K."/>
            <person name="Zhang L.S."/>
            <person name="Chang S.B."/>
            <person name="Chen F."/>
            <person name="Shi Y."/>
            <person name="Su Y.Y."/>
            <person name="Zhang Y.Q."/>
            <person name="Chen L.J."/>
            <person name="Yin Y."/>
            <person name="Lin M."/>
            <person name="Huang H."/>
            <person name="Deng H."/>
            <person name="Wang Z.W."/>
            <person name="Zhu S.L."/>
            <person name="Zhao X."/>
            <person name="Deng C."/>
            <person name="Niu S.C."/>
            <person name="Huang J."/>
            <person name="Wang M."/>
            <person name="Liu G.H."/>
            <person name="Yang H.J."/>
            <person name="Xiao X.J."/>
            <person name="Hsiao Y.Y."/>
            <person name="Wu W.L."/>
            <person name="Chen Y.Y."/>
            <person name="Mitsuda N."/>
            <person name="Ohme-Takagi M."/>
            <person name="Luo Y.B."/>
            <person name="Van de Peer Y."/>
            <person name="Liu Z.J."/>
        </authorList>
    </citation>
    <scope>NUCLEOTIDE SEQUENCE [LARGE SCALE GENOMIC DNA]</scope>
    <source>
        <tissue evidence="9">The whole plant</tissue>
    </source>
</reference>
<dbReference type="Gene3D" id="3.40.50.150">
    <property type="entry name" value="Vaccinia Virus protein VP39"/>
    <property type="match status" value="1"/>
</dbReference>
<dbReference type="GO" id="GO:0009820">
    <property type="term" value="P:alkaloid metabolic process"/>
    <property type="evidence" value="ECO:0007669"/>
    <property type="project" value="UniProtKB-KW"/>
</dbReference>
<sequence>MQITAIDISREYYEIGLPFIKEAGVEHKIDFIESDAVPALDKLVHEVRHQLINGFQIC</sequence>
<evidence type="ECO:0000256" key="5">
    <source>
        <dbReference type="ARBA" id="ARBA00022691"/>
    </source>
</evidence>
<keyword evidence="3 9" id="KW-0489">Methyltransferase</keyword>
<keyword evidence="2" id="KW-0017">Alkaloid metabolism</keyword>
<dbReference type="EC" id="2.1.1.336" evidence="7"/>
<dbReference type="GO" id="GO:0008757">
    <property type="term" value="F:S-adenosylmethionine-dependent methyltransferase activity"/>
    <property type="evidence" value="ECO:0007669"/>
    <property type="project" value="TreeGrafter"/>
</dbReference>
<evidence type="ECO:0000256" key="1">
    <source>
        <dbReference type="ARBA" id="ARBA00004913"/>
    </source>
</evidence>
<dbReference type="Proteomes" id="UP000233837">
    <property type="component" value="Unassembled WGS sequence"/>
</dbReference>
<dbReference type="SUPFAM" id="SSF53335">
    <property type="entry name" value="S-adenosyl-L-methionine-dependent methyltransferases"/>
    <property type="match status" value="1"/>
</dbReference>
<evidence type="ECO:0000313" key="9">
    <source>
        <dbReference type="EMBL" id="PKU59577.1"/>
    </source>
</evidence>
<gene>
    <name evidence="9" type="ORF">MA16_Dca029217</name>
</gene>
<evidence type="ECO:0000256" key="8">
    <source>
        <dbReference type="ARBA" id="ARBA00047416"/>
    </source>
</evidence>
<comment type="pathway">
    <text evidence="1">Alkaloid biosynthesis.</text>
</comment>